<evidence type="ECO:0000313" key="8">
    <source>
        <dbReference type="EMBL" id="PGH14195.1"/>
    </source>
</evidence>
<keyword evidence="3 6" id="KW-1133">Transmembrane helix</keyword>
<keyword evidence="2 6" id="KW-0812">Transmembrane</keyword>
<dbReference type="STRING" id="1447875.A0A2B7XZ25"/>
<dbReference type="GO" id="GO:0016020">
    <property type="term" value="C:membrane"/>
    <property type="evidence" value="ECO:0007669"/>
    <property type="project" value="UniProtKB-SubCell"/>
</dbReference>
<evidence type="ECO:0000256" key="6">
    <source>
        <dbReference type="SAM" id="Phobius"/>
    </source>
</evidence>
<comment type="subcellular location">
    <subcellularLocation>
        <location evidence="1">Membrane</location>
        <topology evidence="1">Single-pass membrane protein</topology>
    </subcellularLocation>
</comment>
<organism evidence="8 9">
    <name type="scientific">Helicocarpus griseus UAMH5409</name>
    <dbReference type="NCBI Taxonomy" id="1447875"/>
    <lineage>
        <taxon>Eukaryota</taxon>
        <taxon>Fungi</taxon>
        <taxon>Dikarya</taxon>
        <taxon>Ascomycota</taxon>
        <taxon>Pezizomycotina</taxon>
        <taxon>Eurotiomycetes</taxon>
        <taxon>Eurotiomycetidae</taxon>
        <taxon>Onygenales</taxon>
        <taxon>Ajellomycetaceae</taxon>
        <taxon>Helicocarpus</taxon>
    </lineage>
</organism>
<keyword evidence="4 6" id="KW-0472">Membrane</keyword>
<evidence type="ECO:0000256" key="4">
    <source>
        <dbReference type="ARBA" id="ARBA00023136"/>
    </source>
</evidence>
<proteinExistence type="predicted"/>
<name>A0A2B7XZ25_9EURO</name>
<feature type="region of interest" description="Disordered" evidence="5">
    <location>
        <begin position="149"/>
        <end position="177"/>
    </location>
</feature>
<feature type="compositionally biased region" description="Low complexity" evidence="5">
    <location>
        <begin position="152"/>
        <end position="170"/>
    </location>
</feature>
<accession>A0A2B7XZ25</accession>
<feature type="chain" id="PRO_5012337927" description="Mid2 domain-containing protein" evidence="7">
    <location>
        <begin position="21"/>
        <end position="315"/>
    </location>
</feature>
<keyword evidence="7" id="KW-0732">Signal</keyword>
<dbReference type="Proteomes" id="UP000223968">
    <property type="component" value="Unassembled WGS sequence"/>
</dbReference>
<feature type="transmembrane region" description="Helical" evidence="6">
    <location>
        <begin position="184"/>
        <end position="207"/>
    </location>
</feature>
<evidence type="ECO:0000256" key="1">
    <source>
        <dbReference type="ARBA" id="ARBA00004167"/>
    </source>
</evidence>
<evidence type="ECO:0000256" key="3">
    <source>
        <dbReference type="ARBA" id="ARBA00022989"/>
    </source>
</evidence>
<feature type="compositionally biased region" description="Polar residues" evidence="5">
    <location>
        <begin position="297"/>
        <end position="306"/>
    </location>
</feature>
<keyword evidence="9" id="KW-1185">Reference proteome</keyword>
<comment type="caution">
    <text evidence="8">The sequence shown here is derived from an EMBL/GenBank/DDBJ whole genome shotgun (WGS) entry which is preliminary data.</text>
</comment>
<gene>
    <name evidence="8" type="ORF">AJ79_03168</name>
</gene>
<evidence type="ECO:0000256" key="7">
    <source>
        <dbReference type="SAM" id="SignalP"/>
    </source>
</evidence>
<feature type="region of interest" description="Disordered" evidence="5">
    <location>
        <begin position="266"/>
        <end position="315"/>
    </location>
</feature>
<dbReference type="AlphaFoldDB" id="A0A2B7XZ25"/>
<dbReference type="EMBL" id="PDNB01000037">
    <property type="protein sequence ID" value="PGH14195.1"/>
    <property type="molecule type" value="Genomic_DNA"/>
</dbReference>
<evidence type="ECO:0000256" key="2">
    <source>
        <dbReference type="ARBA" id="ARBA00022692"/>
    </source>
</evidence>
<dbReference type="InterPro" id="IPR051694">
    <property type="entry name" value="Immunoregulatory_rcpt-like"/>
</dbReference>
<feature type="signal peptide" evidence="7">
    <location>
        <begin position="1"/>
        <end position="20"/>
    </location>
</feature>
<dbReference type="GO" id="GO:0071944">
    <property type="term" value="C:cell periphery"/>
    <property type="evidence" value="ECO:0007669"/>
    <property type="project" value="UniProtKB-ARBA"/>
</dbReference>
<evidence type="ECO:0008006" key="10">
    <source>
        <dbReference type="Google" id="ProtNLM"/>
    </source>
</evidence>
<feature type="region of interest" description="Disordered" evidence="5">
    <location>
        <begin position="213"/>
        <end position="232"/>
    </location>
</feature>
<evidence type="ECO:0000313" key="9">
    <source>
        <dbReference type="Proteomes" id="UP000223968"/>
    </source>
</evidence>
<reference evidence="8 9" key="1">
    <citation type="submission" date="2017-10" db="EMBL/GenBank/DDBJ databases">
        <title>Comparative genomics in systemic dimorphic fungi from Ajellomycetaceae.</title>
        <authorList>
            <person name="Munoz J.F."/>
            <person name="Mcewen J.G."/>
            <person name="Clay O.K."/>
            <person name="Cuomo C.A."/>
        </authorList>
    </citation>
    <scope>NUCLEOTIDE SEQUENCE [LARGE SCALE GENOMIC DNA]</scope>
    <source>
        <strain evidence="8 9">UAMH5409</strain>
    </source>
</reference>
<protein>
    <recommendedName>
        <fullName evidence="10">Mid2 domain-containing protein</fullName>
    </recommendedName>
</protein>
<sequence length="315" mass="34251">MRSLFFSIFFSLFFLGLNAAADSPLDYWVVPTGAQDNFTVTLRNGDSVPLAWKGWSDSWVKKYLNKKDNNDLWVTSYDYDVAPFAKLIAENIDVSKSGSFTWSIDIPGDTLSKTAKYILRFKNRATPRDSYTHKSRQLTSPGFIIVGDPKVTSTSATTSAPTTTTSNTAPTPSPQAPLSTGAKAGIGVGVAVGAAAVIALIVWAFVIRRRQKDQTPREVVYHTPQNPPTGPPVYPPSEAPDTMAMAPMKPPVYAASEAPYGMSKAPMEKPPIQEINEAPDTPSMAHTKKPPVYEVSGASNSRSTMPTELPDRPYM</sequence>
<dbReference type="PANTHER" id="PTHR15549">
    <property type="entry name" value="PAIRED IMMUNOGLOBULIN-LIKE TYPE 2 RECEPTOR"/>
    <property type="match status" value="1"/>
</dbReference>
<dbReference type="OrthoDB" id="3689214at2759"/>
<evidence type="ECO:0000256" key="5">
    <source>
        <dbReference type="SAM" id="MobiDB-lite"/>
    </source>
</evidence>